<evidence type="ECO:0000256" key="1">
    <source>
        <dbReference type="ARBA" id="ARBA00022598"/>
    </source>
</evidence>
<dbReference type="AlphaFoldDB" id="A0A344J7Q2"/>
<dbReference type="PANTHER" id="PTHR43767">
    <property type="entry name" value="LONG-CHAIN-FATTY-ACID--COA LIGASE"/>
    <property type="match status" value="1"/>
</dbReference>
<dbReference type="Gene3D" id="3.30.300.30">
    <property type="match status" value="1"/>
</dbReference>
<dbReference type="InterPro" id="IPR045851">
    <property type="entry name" value="AMP-bd_C_sf"/>
</dbReference>
<proteinExistence type="predicted"/>
<sequence>MSSHGQEQTADTDAVSIITGDDADLLFCGPDALTRAAFRTRVEILAARLPDAPFALNLCERRDHFITGFCAALLRGQVTLLPPSRAPGVVDEVAMRHPGCYRIGDAEAALPCDVRVEDGGVDAATDDASHDWRIPADRLAMIGFTSGSTGTPSANPKTWGALAHTNAANLRALADLFEGARASIVATVPPQHMYGMEMSVLMPLRGPFAVHPGRPFFPADVARALDQAPAPRLLVTTPVHLRALLEGGVELSALAAIVTATAPLPVELARAAEARFACEVRELFGATETCVIAQRRTAREEAWHLYDDVTLHPHTDGTHVERASLAAPVLLADLLEHVDDGRGFLLRGRQADLLEIAGKRASLGDLTRRLQQIPGVRDAAMLQLDADAETGGVRRLIAFVSAPASLDDATILAALREASDPVFLPRRIVRIDALPRNDTGKLPRAALLALLART</sequence>
<dbReference type="GO" id="GO:0016874">
    <property type="term" value="F:ligase activity"/>
    <property type="evidence" value="ECO:0007669"/>
    <property type="project" value="UniProtKB-KW"/>
</dbReference>
<accession>A0A344J7Q2</accession>
<dbReference type="InterPro" id="IPR000873">
    <property type="entry name" value="AMP-dep_synth/lig_dom"/>
</dbReference>
<feature type="domain" description="AMP-dependent synthetase/ligase" evidence="2">
    <location>
        <begin position="132"/>
        <end position="301"/>
    </location>
</feature>
<gene>
    <name evidence="3" type="ORF">DCD74_10550</name>
</gene>
<dbReference type="SUPFAM" id="SSF56801">
    <property type="entry name" value="Acetyl-CoA synthetase-like"/>
    <property type="match status" value="1"/>
</dbReference>
<dbReference type="KEGG" id="lue:DCD74_10550"/>
<keyword evidence="4" id="KW-1185">Reference proteome</keyword>
<dbReference type="Pfam" id="PF00501">
    <property type="entry name" value="AMP-binding"/>
    <property type="match status" value="1"/>
</dbReference>
<evidence type="ECO:0000313" key="4">
    <source>
        <dbReference type="Proteomes" id="UP000251842"/>
    </source>
</evidence>
<dbReference type="PANTHER" id="PTHR43767:SF8">
    <property type="entry name" value="LONG-CHAIN-FATTY-ACID--COA LIGASE"/>
    <property type="match status" value="1"/>
</dbReference>
<name>A0A344J7Q2_9GAMM</name>
<keyword evidence="1 3" id="KW-0436">Ligase</keyword>
<dbReference type="Gene3D" id="3.40.50.12780">
    <property type="entry name" value="N-terminal domain of ligase-like"/>
    <property type="match status" value="1"/>
</dbReference>
<dbReference type="OrthoDB" id="9787658at2"/>
<protein>
    <submittedName>
        <fullName evidence="3">AMP-ligase</fullName>
    </submittedName>
</protein>
<dbReference type="InterPro" id="IPR042099">
    <property type="entry name" value="ANL_N_sf"/>
</dbReference>
<reference evidence="4" key="1">
    <citation type="submission" date="2018-05" db="EMBL/GenBank/DDBJ databases">
        <title>Luteimonas pekinense sp. nov., isolated from human Meibomian gland secretions, Beijing, China.</title>
        <authorList>
            <person name="Wen T."/>
            <person name="Bai H."/>
            <person name="Lv H."/>
        </authorList>
    </citation>
    <scope>NUCLEOTIDE SEQUENCE [LARGE SCALE GENOMIC DNA]</scope>
    <source>
        <strain evidence="4">83-4</strain>
    </source>
</reference>
<evidence type="ECO:0000259" key="2">
    <source>
        <dbReference type="Pfam" id="PF00501"/>
    </source>
</evidence>
<dbReference type="InterPro" id="IPR050237">
    <property type="entry name" value="ATP-dep_AMP-bd_enzyme"/>
</dbReference>
<evidence type="ECO:0000313" key="3">
    <source>
        <dbReference type="EMBL" id="AXA85062.1"/>
    </source>
</evidence>
<organism evidence="3 4">
    <name type="scientific">Solilutibacter oculi</name>
    <dbReference type="NCBI Taxonomy" id="2698682"/>
    <lineage>
        <taxon>Bacteria</taxon>
        <taxon>Pseudomonadati</taxon>
        <taxon>Pseudomonadota</taxon>
        <taxon>Gammaproteobacteria</taxon>
        <taxon>Lysobacterales</taxon>
        <taxon>Lysobacteraceae</taxon>
        <taxon>Solilutibacter</taxon>
    </lineage>
</organism>
<dbReference type="Proteomes" id="UP000251842">
    <property type="component" value="Chromosome"/>
</dbReference>
<dbReference type="EMBL" id="CP029556">
    <property type="protein sequence ID" value="AXA85062.1"/>
    <property type="molecule type" value="Genomic_DNA"/>
</dbReference>